<evidence type="ECO:0000313" key="2">
    <source>
        <dbReference type="EMBL" id="MBE9141804.1"/>
    </source>
</evidence>
<keyword evidence="3" id="KW-1185">Reference proteome</keyword>
<feature type="domain" description="DUF5615" evidence="1">
    <location>
        <begin position="1"/>
        <end position="110"/>
    </location>
</feature>
<dbReference type="Pfam" id="PF18480">
    <property type="entry name" value="DUF5615"/>
    <property type="match status" value="1"/>
</dbReference>
<evidence type="ECO:0000313" key="3">
    <source>
        <dbReference type="Proteomes" id="UP000640725"/>
    </source>
</evidence>
<dbReference type="EMBL" id="JADEWU010000001">
    <property type="protein sequence ID" value="MBE9141804.1"/>
    <property type="molecule type" value="Genomic_DNA"/>
</dbReference>
<dbReference type="RefSeq" id="WP_193867550.1">
    <property type="nucleotide sequence ID" value="NZ_JADEWU010000001.1"/>
</dbReference>
<dbReference type="Proteomes" id="UP000640725">
    <property type="component" value="Unassembled WGS sequence"/>
</dbReference>
<organism evidence="2 3">
    <name type="scientific">Planktothrix mougeotii LEGE 06226</name>
    <dbReference type="NCBI Taxonomy" id="1828728"/>
    <lineage>
        <taxon>Bacteria</taxon>
        <taxon>Bacillati</taxon>
        <taxon>Cyanobacteriota</taxon>
        <taxon>Cyanophyceae</taxon>
        <taxon>Oscillatoriophycideae</taxon>
        <taxon>Oscillatoriales</taxon>
        <taxon>Microcoleaceae</taxon>
        <taxon>Planktothrix</taxon>
    </lineage>
</organism>
<name>A0ABR9U5T1_9CYAN</name>
<gene>
    <name evidence="2" type="ORF">IQ236_01025</name>
</gene>
<proteinExistence type="predicted"/>
<dbReference type="InterPro" id="IPR041049">
    <property type="entry name" value="DUF5615"/>
</dbReference>
<comment type="caution">
    <text evidence="2">The sequence shown here is derived from an EMBL/GenBank/DDBJ whole genome shotgun (WGS) entry which is preliminary data.</text>
</comment>
<evidence type="ECO:0000259" key="1">
    <source>
        <dbReference type="Pfam" id="PF18480"/>
    </source>
</evidence>
<protein>
    <submittedName>
        <fullName evidence="2">DUF5615 family PIN-like protein</fullName>
    </submittedName>
</protein>
<sequence length="123" mass="13854">MKFLADMGVSPLTVQVLRQQGYDAVHLSEQGLERLPDSKILEKARQENRIILTFDLDFADLLAASSQQLPSTIIFRLKDTKPTVVSGRLLIILNECQEELKTGAIVTINDTRYRLRSLPISSQ</sequence>
<reference evidence="2 3" key="1">
    <citation type="submission" date="2020-10" db="EMBL/GenBank/DDBJ databases">
        <authorList>
            <person name="Castelo-Branco R."/>
            <person name="Eusebio N."/>
            <person name="Adriana R."/>
            <person name="Vieira A."/>
            <person name="Brugerolle De Fraissinette N."/>
            <person name="Rezende De Castro R."/>
            <person name="Schneider M.P."/>
            <person name="Vasconcelos V."/>
            <person name="Leao P.N."/>
        </authorList>
    </citation>
    <scope>NUCLEOTIDE SEQUENCE [LARGE SCALE GENOMIC DNA]</scope>
    <source>
        <strain evidence="2 3">LEGE 06226</strain>
    </source>
</reference>
<accession>A0ABR9U5T1</accession>